<dbReference type="Proteomes" id="UP000177080">
    <property type="component" value="Unassembled WGS sequence"/>
</dbReference>
<reference evidence="3 4" key="1">
    <citation type="journal article" date="2016" name="Nat. Commun.">
        <title>Thousands of microbial genomes shed light on interconnected biogeochemical processes in an aquifer system.</title>
        <authorList>
            <person name="Anantharaman K."/>
            <person name="Brown C.T."/>
            <person name="Hug L.A."/>
            <person name="Sharon I."/>
            <person name="Castelle C.J."/>
            <person name="Probst A.J."/>
            <person name="Thomas B.C."/>
            <person name="Singh A."/>
            <person name="Wilkins M.J."/>
            <person name="Karaoz U."/>
            <person name="Brodie E.L."/>
            <person name="Williams K.H."/>
            <person name="Hubbard S.S."/>
            <person name="Banfield J.F."/>
        </authorList>
    </citation>
    <scope>NUCLEOTIDE SEQUENCE [LARGE SCALE GENOMIC DNA]</scope>
</reference>
<comment type="caution">
    <text evidence="3">The sequence shown here is derived from an EMBL/GenBank/DDBJ whole genome shotgun (WGS) entry which is preliminary data.</text>
</comment>
<evidence type="ECO:0000313" key="3">
    <source>
        <dbReference type="EMBL" id="OGD04290.1"/>
    </source>
</evidence>
<dbReference type="Pfam" id="PF03808">
    <property type="entry name" value="Glyco_tran_WecG"/>
    <property type="match status" value="1"/>
</dbReference>
<dbReference type="NCBIfam" id="TIGR00696">
    <property type="entry name" value="wecG_tagA_cpsF"/>
    <property type="match status" value="1"/>
</dbReference>
<dbReference type="CDD" id="cd06533">
    <property type="entry name" value="Glyco_transf_WecG_TagA"/>
    <property type="match status" value="1"/>
</dbReference>
<evidence type="ECO:0000313" key="4">
    <source>
        <dbReference type="Proteomes" id="UP000177080"/>
    </source>
</evidence>
<evidence type="ECO:0000256" key="1">
    <source>
        <dbReference type="ARBA" id="ARBA00022676"/>
    </source>
</evidence>
<evidence type="ECO:0008006" key="5">
    <source>
        <dbReference type="Google" id="ProtNLM"/>
    </source>
</evidence>
<evidence type="ECO:0000256" key="2">
    <source>
        <dbReference type="ARBA" id="ARBA00022679"/>
    </source>
</evidence>
<protein>
    <recommendedName>
        <fullName evidence="5">Glycosyl transferase</fullName>
    </recommendedName>
</protein>
<dbReference type="InterPro" id="IPR004629">
    <property type="entry name" value="WecG_TagA_CpsF"/>
</dbReference>
<dbReference type="PANTHER" id="PTHR34136:SF1">
    <property type="entry name" value="UDP-N-ACETYL-D-MANNOSAMINURONIC ACID TRANSFERASE"/>
    <property type="match status" value="1"/>
</dbReference>
<accession>A0A1F4ZD70</accession>
<name>A0A1F4ZD70_9BACT</name>
<sequence length="231" mass="26701">MKIIGPETSDILEIRVASTRMEEVIEIIESRIGKKHYDRPFFVVTVNPEFIMLAQEDGEFKKILNEADLALADGVGLRLAGVKNIVPGRKLVEKLLKYRVFYLGGRDGVAEKMAEKYGGEWDEGEESIRAGEYKSISILSKINKYRSDILMVAYGAPWQEKWIYRNLSRIRAKVVMGVGGAFDYLTGRAKLPPEWVSGAGLEWLWRLLYEPWRWRRQLRLLKFVWLVFTRG</sequence>
<dbReference type="GO" id="GO:0016758">
    <property type="term" value="F:hexosyltransferase activity"/>
    <property type="evidence" value="ECO:0007669"/>
    <property type="project" value="TreeGrafter"/>
</dbReference>
<proteinExistence type="predicted"/>
<dbReference type="AlphaFoldDB" id="A0A1F4ZD70"/>
<dbReference type="EMBL" id="MEXN01000001">
    <property type="protein sequence ID" value="OGD04290.1"/>
    <property type="molecule type" value="Genomic_DNA"/>
</dbReference>
<dbReference type="PANTHER" id="PTHR34136">
    <property type="match status" value="1"/>
</dbReference>
<organism evidence="3 4">
    <name type="scientific">Candidatus Amesbacteria bacterium RIFCSPLOWO2_01_FULL_48_25</name>
    <dbReference type="NCBI Taxonomy" id="1797259"/>
    <lineage>
        <taxon>Bacteria</taxon>
        <taxon>Candidatus Amesiibacteriota</taxon>
    </lineage>
</organism>
<keyword evidence="1" id="KW-0328">Glycosyltransferase</keyword>
<gene>
    <name evidence="3" type="ORF">A2989_04590</name>
</gene>
<dbReference type="STRING" id="1797259.A2989_04590"/>
<keyword evidence="2" id="KW-0808">Transferase</keyword>